<evidence type="ECO:0000259" key="1">
    <source>
        <dbReference type="Pfam" id="PF01636"/>
    </source>
</evidence>
<dbReference type="OrthoDB" id="3250044at2759"/>
<name>A0A8H6UUS2_9EURO</name>
<evidence type="ECO:0000313" key="2">
    <source>
        <dbReference type="EMBL" id="KAF7167697.1"/>
    </source>
</evidence>
<dbReference type="AlphaFoldDB" id="A0A8H6UUS2"/>
<dbReference type="InterPro" id="IPR002575">
    <property type="entry name" value="Aminoglycoside_PTrfase"/>
</dbReference>
<dbReference type="Gene3D" id="1.25.40.20">
    <property type="entry name" value="Ankyrin repeat-containing domain"/>
    <property type="match status" value="1"/>
</dbReference>
<dbReference type="EMBL" id="JACBAE010001281">
    <property type="protein sequence ID" value="KAF7167697.1"/>
    <property type="molecule type" value="Genomic_DNA"/>
</dbReference>
<gene>
    <name evidence="2" type="ORF">CNMCM5623_000944</name>
</gene>
<dbReference type="InterPro" id="IPR051678">
    <property type="entry name" value="AGP_Transferase"/>
</dbReference>
<dbReference type="InterPro" id="IPR011009">
    <property type="entry name" value="Kinase-like_dom_sf"/>
</dbReference>
<dbReference type="CDD" id="cd05120">
    <property type="entry name" value="APH_ChoK_like"/>
    <property type="match status" value="1"/>
</dbReference>
<dbReference type="Gene3D" id="3.90.1200.10">
    <property type="match status" value="1"/>
</dbReference>
<reference evidence="2" key="1">
    <citation type="submission" date="2020-06" db="EMBL/GenBank/DDBJ databases">
        <title>Draft genome sequences of strains closely related to Aspergillus parafelis and Aspergillus hiratsukae.</title>
        <authorList>
            <person name="Dos Santos R.A.C."/>
            <person name="Rivero-Menendez O."/>
            <person name="Steenwyk J.L."/>
            <person name="Mead M.E."/>
            <person name="Goldman G.H."/>
            <person name="Alastruey-Izquierdo A."/>
            <person name="Rokas A."/>
        </authorList>
    </citation>
    <scope>NUCLEOTIDE SEQUENCE</scope>
    <source>
        <strain evidence="2">CNM-CM5623</strain>
    </source>
</reference>
<evidence type="ECO:0000313" key="3">
    <source>
        <dbReference type="Proteomes" id="UP000654922"/>
    </source>
</evidence>
<comment type="caution">
    <text evidence="2">The sequence shown here is derived from an EMBL/GenBank/DDBJ whole genome shotgun (WGS) entry which is preliminary data.</text>
</comment>
<sequence length="338" mass="37634">MGTLLFTSWPSILRQVQAVKFLLSRGADVHSSNAKRDTAFHEAARGILQPRETYDKKIEEFMVADRIRAQDEMATILQEVSGDDRMMDQRDAADAAPRLWENGGVRIVRVSSGVVVKYGSGVHIWEASNMRFVAQHTSIRLPTVLDAWETSGESSLGEDTISYIAMSYISGQQLDEVWPTLGDTSRCDIQQQLHQFIQELRLLKSDKPGSIGGGVSNGAFFTMALALYREFGVVDQAQEGFRGLFGDLVMCHIDLHPRNIVLDGRGKVWLIDWAFAGMYPAYFETASTLRNGWTPYFGDLLGQLDRGRFGEEINRLFAISFALTTGALCQPTGVTHVT</sequence>
<feature type="domain" description="Aminoglycoside phosphotransferase" evidence="1">
    <location>
        <begin position="127"/>
        <end position="305"/>
    </location>
</feature>
<protein>
    <recommendedName>
        <fullName evidence="1">Aminoglycoside phosphotransferase domain-containing protein</fullName>
    </recommendedName>
</protein>
<dbReference type="Pfam" id="PF01636">
    <property type="entry name" value="APH"/>
    <property type="match status" value="1"/>
</dbReference>
<proteinExistence type="predicted"/>
<dbReference type="PANTHER" id="PTHR21310:SF39">
    <property type="entry name" value="AMINOGLYCOSIDE PHOSPHOTRANSFERASE DOMAIN-CONTAINING PROTEIN"/>
    <property type="match status" value="1"/>
</dbReference>
<dbReference type="Proteomes" id="UP000654922">
    <property type="component" value="Unassembled WGS sequence"/>
</dbReference>
<accession>A0A8H6UUS2</accession>
<dbReference type="SUPFAM" id="SSF56112">
    <property type="entry name" value="Protein kinase-like (PK-like)"/>
    <property type="match status" value="1"/>
</dbReference>
<organism evidence="2 3">
    <name type="scientific">Aspergillus felis</name>
    <dbReference type="NCBI Taxonomy" id="1287682"/>
    <lineage>
        <taxon>Eukaryota</taxon>
        <taxon>Fungi</taxon>
        <taxon>Dikarya</taxon>
        <taxon>Ascomycota</taxon>
        <taxon>Pezizomycotina</taxon>
        <taxon>Eurotiomycetes</taxon>
        <taxon>Eurotiomycetidae</taxon>
        <taxon>Eurotiales</taxon>
        <taxon>Aspergillaceae</taxon>
        <taxon>Aspergillus</taxon>
        <taxon>Aspergillus subgen. Fumigati</taxon>
    </lineage>
</organism>
<dbReference type="PANTHER" id="PTHR21310">
    <property type="entry name" value="AMINOGLYCOSIDE PHOSPHOTRANSFERASE-RELATED-RELATED"/>
    <property type="match status" value="1"/>
</dbReference>
<dbReference type="InterPro" id="IPR036770">
    <property type="entry name" value="Ankyrin_rpt-contain_sf"/>
</dbReference>